<gene>
    <name evidence="2" type="ORF">JI751_05360</name>
</gene>
<accession>A0ABS1L5R3</accession>
<evidence type="ECO:0000313" key="2">
    <source>
        <dbReference type="EMBL" id="MBL0747033.1"/>
    </source>
</evidence>
<comment type="caution">
    <text evidence="2">The sequence shown here is derived from an EMBL/GenBank/DDBJ whole genome shotgun (WGS) entry which is preliminary data.</text>
</comment>
<evidence type="ECO:0008006" key="4">
    <source>
        <dbReference type="Google" id="ProtNLM"/>
    </source>
</evidence>
<evidence type="ECO:0000313" key="3">
    <source>
        <dbReference type="Proteomes" id="UP000636918"/>
    </source>
</evidence>
<name>A0ABS1L5R3_9ACTN</name>
<organism evidence="2 3">
    <name type="scientific">Nocardioides baculatus</name>
    <dbReference type="NCBI Taxonomy" id="2801337"/>
    <lineage>
        <taxon>Bacteria</taxon>
        <taxon>Bacillati</taxon>
        <taxon>Actinomycetota</taxon>
        <taxon>Actinomycetes</taxon>
        <taxon>Propionibacteriales</taxon>
        <taxon>Nocardioidaceae</taxon>
        <taxon>Nocardioides</taxon>
    </lineage>
</organism>
<dbReference type="EMBL" id="JAERSG010000001">
    <property type="protein sequence ID" value="MBL0747033.1"/>
    <property type="molecule type" value="Genomic_DNA"/>
</dbReference>
<sequence length="230" mass="23412">MTTTADAVRRRPGWVVAGTLAGLLVVSGCSGSGEEPVETSTEGGPADPGQDTPRPDVDFDVEVTPGADAIAVSWTLTNTGDRPLLVVDRVPRASGAGVVYDPQATYVVGGADGLVEVASRLFDLPETDTMSFAQPPRAGASELAPGATVQRDLAVPLPLERLSPWGNDLGDGPIALPDPVTSVRFCLGVVAGQPEPSWGVGRANGTTTLEHGSGAVAAQHVLCSDPSPLG</sequence>
<dbReference type="Proteomes" id="UP000636918">
    <property type="component" value="Unassembled WGS sequence"/>
</dbReference>
<proteinExistence type="predicted"/>
<evidence type="ECO:0000256" key="1">
    <source>
        <dbReference type="SAM" id="MobiDB-lite"/>
    </source>
</evidence>
<dbReference type="RefSeq" id="WP_201934248.1">
    <property type="nucleotide sequence ID" value="NZ_JAERSG010000001.1"/>
</dbReference>
<keyword evidence="3" id="KW-1185">Reference proteome</keyword>
<reference evidence="2 3" key="1">
    <citation type="submission" date="2021-01" db="EMBL/GenBank/DDBJ databases">
        <title>Genome seq and assembly of Nocardiodes sp. G10.</title>
        <authorList>
            <person name="Chhetri G."/>
        </authorList>
    </citation>
    <scope>NUCLEOTIDE SEQUENCE [LARGE SCALE GENOMIC DNA]</scope>
    <source>
        <strain evidence="2 3">G10</strain>
    </source>
</reference>
<protein>
    <recommendedName>
        <fullName evidence="4">DUF4232 domain-containing protein</fullName>
    </recommendedName>
</protein>
<feature type="region of interest" description="Disordered" evidence="1">
    <location>
        <begin position="30"/>
        <end position="58"/>
    </location>
</feature>